<dbReference type="PROSITE" id="PS50158">
    <property type="entry name" value="ZF_CCHC"/>
    <property type="match status" value="1"/>
</dbReference>
<dbReference type="InterPro" id="IPR000477">
    <property type="entry name" value="RT_dom"/>
</dbReference>
<comment type="caution">
    <text evidence="5">The sequence shown here is derived from an EMBL/GenBank/DDBJ whole genome shotgun (WGS) entry which is preliminary data.</text>
</comment>
<name>A0AAU9UUM9_EUPED</name>
<evidence type="ECO:0000259" key="4">
    <source>
        <dbReference type="PROSITE" id="PS50878"/>
    </source>
</evidence>
<dbReference type="EMBL" id="CAKOGL010000024">
    <property type="protein sequence ID" value="CAH2101616.1"/>
    <property type="molecule type" value="Genomic_DNA"/>
</dbReference>
<keyword evidence="1" id="KW-0862">Zinc</keyword>
<keyword evidence="1" id="KW-0863">Zinc-finger</keyword>
<dbReference type="InterPro" id="IPR043502">
    <property type="entry name" value="DNA/RNA_pol_sf"/>
</dbReference>
<feature type="domain" description="CCHC-type" evidence="3">
    <location>
        <begin position="253"/>
        <end position="268"/>
    </location>
</feature>
<dbReference type="SUPFAM" id="SSF56672">
    <property type="entry name" value="DNA/RNA polymerases"/>
    <property type="match status" value="1"/>
</dbReference>
<dbReference type="AlphaFoldDB" id="A0AAU9UUM9"/>
<evidence type="ECO:0000313" key="5">
    <source>
        <dbReference type="EMBL" id="CAH2101616.1"/>
    </source>
</evidence>
<reference evidence="5" key="1">
    <citation type="submission" date="2022-03" db="EMBL/GenBank/DDBJ databases">
        <authorList>
            <person name="Tunstrom K."/>
        </authorList>
    </citation>
    <scope>NUCLEOTIDE SEQUENCE</scope>
</reference>
<feature type="domain" description="Reverse transcriptase" evidence="4">
    <location>
        <begin position="479"/>
        <end position="597"/>
    </location>
</feature>
<proteinExistence type="predicted"/>
<evidence type="ECO:0000256" key="1">
    <source>
        <dbReference type="PROSITE-ProRule" id="PRU00047"/>
    </source>
</evidence>
<dbReference type="Gene3D" id="3.10.10.10">
    <property type="entry name" value="HIV Type 1 Reverse Transcriptase, subunit A, domain 1"/>
    <property type="match status" value="1"/>
</dbReference>
<dbReference type="Proteomes" id="UP001153954">
    <property type="component" value="Unassembled WGS sequence"/>
</dbReference>
<keyword evidence="6" id="KW-1185">Reference proteome</keyword>
<sequence>MTNLLPAPEKLDLEGDNATVALRWEQWKRSFNIYLEATGITGEGKKRATLLLLGGPGLQEIVYNLPGAYEENSTNESQAFNTVIEKLDEYFLPKQNKIYERHLFRQIKQDEGEKFEKFVVKLRDQARKCKFNSPDEHIIDQIVEKCFSSELRKKILTLGDTVTLDKIITEANTLELVSHQLEEYGQKRKSNEVNTIRSHKKVYNTEKSYTKHNNKNDKTGESTSKSGLSRCSRCGYNTHSASSKECPAKRKNCHACGKPGHFSALCRSRPQKRKLETKYNDDPKIKKKRKEVDSVNFVNESSDEDHYVFNMNDDDEATIECEMGGVKLNLLIDSGCKLNLITEKTWEDLKKEKVRCTNQIKGSNKTLYAYGSKLPLNVKGSFETDIKVNMKSDRTTVYVIKEGSRDLLGKETAIRLGVLKLGIGINEITQSPKPFPKFKDVLVEIPVDENCKPVSQPYRRIPIPIENKVERKIKELLDSDIIEEVHGPSRWISPVVPILKDDDDIRLCIDMRRANSAIMRENHPLPCMDNFLPKIKKARYFSKLDIKNAFHQVEIHPNSRHLTTFITSKDFTITVPGRQNFARVKTEKAKISKNYDG</sequence>
<dbReference type="SMART" id="SM00343">
    <property type="entry name" value="ZnF_C2HC"/>
    <property type="match status" value="2"/>
</dbReference>
<evidence type="ECO:0000256" key="2">
    <source>
        <dbReference type="SAM" id="MobiDB-lite"/>
    </source>
</evidence>
<dbReference type="Pfam" id="PF00078">
    <property type="entry name" value="RVT_1"/>
    <property type="match status" value="1"/>
</dbReference>
<organism evidence="5 6">
    <name type="scientific">Euphydryas editha</name>
    <name type="common">Edith's checkerspot</name>
    <dbReference type="NCBI Taxonomy" id="104508"/>
    <lineage>
        <taxon>Eukaryota</taxon>
        <taxon>Metazoa</taxon>
        <taxon>Ecdysozoa</taxon>
        <taxon>Arthropoda</taxon>
        <taxon>Hexapoda</taxon>
        <taxon>Insecta</taxon>
        <taxon>Pterygota</taxon>
        <taxon>Neoptera</taxon>
        <taxon>Endopterygota</taxon>
        <taxon>Lepidoptera</taxon>
        <taxon>Glossata</taxon>
        <taxon>Ditrysia</taxon>
        <taxon>Papilionoidea</taxon>
        <taxon>Nymphalidae</taxon>
        <taxon>Nymphalinae</taxon>
        <taxon>Euphydryas</taxon>
    </lineage>
</organism>
<dbReference type="PROSITE" id="PS50878">
    <property type="entry name" value="RT_POL"/>
    <property type="match status" value="1"/>
</dbReference>
<dbReference type="CDD" id="cd01647">
    <property type="entry name" value="RT_LTR"/>
    <property type="match status" value="1"/>
</dbReference>
<dbReference type="GO" id="GO:0003676">
    <property type="term" value="F:nucleic acid binding"/>
    <property type="evidence" value="ECO:0007669"/>
    <property type="project" value="InterPro"/>
</dbReference>
<dbReference type="PANTHER" id="PTHR37984">
    <property type="entry name" value="PROTEIN CBG26694"/>
    <property type="match status" value="1"/>
</dbReference>
<evidence type="ECO:0000259" key="3">
    <source>
        <dbReference type="PROSITE" id="PS50158"/>
    </source>
</evidence>
<gene>
    <name evidence="5" type="ORF">EEDITHA_LOCUS16350</name>
</gene>
<dbReference type="GO" id="GO:0008270">
    <property type="term" value="F:zinc ion binding"/>
    <property type="evidence" value="ECO:0007669"/>
    <property type="project" value="UniProtKB-KW"/>
</dbReference>
<accession>A0AAU9UUM9</accession>
<dbReference type="InterPro" id="IPR050951">
    <property type="entry name" value="Retrovirus_Pol_polyprotein"/>
</dbReference>
<dbReference type="PANTHER" id="PTHR37984:SF11">
    <property type="entry name" value="INTEGRASE CATALYTIC DOMAIN-CONTAINING PROTEIN"/>
    <property type="match status" value="1"/>
</dbReference>
<dbReference type="Gene3D" id="4.10.60.10">
    <property type="entry name" value="Zinc finger, CCHC-type"/>
    <property type="match status" value="1"/>
</dbReference>
<dbReference type="GO" id="GO:0071897">
    <property type="term" value="P:DNA biosynthetic process"/>
    <property type="evidence" value="ECO:0007669"/>
    <property type="project" value="UniProtKB-ARBA"/>
</dbReference>
<evidence type="ECO:0000313" key="6">
    <source>
        <dbReference type="Proteomes" id="UP001153954"/>
    </source>
</evidence>
<feature type="region of interest" description="Disordered" evidence="2">
    <location>
        <begin position="187"/>
        <end position="226"/>
    </location>
</feature>
<protein>
    <submittedName>
        <fullName evidence="5">Uncharacterized protein</fullName>
    </submittedName>
</protein>
<dbReference type="InterPro" id="IPR001878">
    <property type="entry name" value="Znf_CCHC"/>
</dbReference>
<keyword evidence="1" id="KW-0479">Metal-binding</keyword>